<protein>
    <submittedName>
        <fullName evidence="2">Uncharacterized protein</fullName>
    </submittedName>
</protein>
<reference evidence="2 3" key="1">
    <citation type="submission" date="2019-10" db="EMBL/GenBank/DDBJ databases">
        <title>Epibacterium sp. nov., isolated from seawater.</title>
        <authorList>
            <person name="Zhang X."/>
            <person name="Li N."/>
        </authorList>
    </citation>
    <scope>NUCLEOTIDE SEQUENCE [LARGE SCALE GENOMIC DNA]</scope>
    <source>
        <strain evidence="2 3">SM1979</strain>
    </source>
</reference>
<evidence type="ECO:0000256" key="1">
    <source>
        <dbReference type="SAM" id="MobiDB-lite"/>
    </source>
</evidence>
<gene>
    <name evidence="2" type="ORF">GFB49_18645</name>
</gene>
<sequence>MTDRENSPRYSIFVAATAHVRFDILHLHPHPLRWHKSGLSDLTTAKVRFRIPLRLFNVRSGDMCCVAELSPLQVQIHAASAKVRNSMTAKSALRTNAPKAAKGRYLNNSAR</sequence>
<evidence type="ECO:0000313" key="2">
    <source>
        <dbReference type="EMBL" id="MQQ10487.1"/>
    </source>
</evidence>
<dbReference type="Proteomes" id="UP000444174">
    <property type="component" value="Unassembled WGS sequence"/>
</dbReference>
<dbReference type="EMBL" id="WIBF01000016">
    <property type="protein sequence ID" value="MQQ10487.1"/>
    <property type="molecule type" value="Genomic_DNA"/>
</dbReference>
<organism evidence="2 3">
    <name type="scientific">Tritonibacter litoralis</name>
    <dbReference type="NCBI Taxonomy" id="2662264"/>
    <lineage>
        <taxon>Bacteria</taxon>
        <taxon>Pseudomonadati</taxon>
        <taxon>Pseudomonadota</taxon>
        <taxon>Alphaproteobacteria</taxon>
        <taxon>Rhodobacterales</taxon>
        <taxon>Paracoccaceae</taxon>
        <taxon>Tritonibacter</taxon>
    </lineage>
</organism>
<keyword evidence="3" id="KW-1185">Reference proteome</keyword>
<comment type="caution">
    <text evidence="2">The sequence shown here is derived from an EMBL/GenBank/DDBJ whole genome shotgun (WGS) entry which is preliminary data.</text>
</comment>
<feature type="region of interest" description="Disordered" evidence="1">
    <location>
        <begin position="88"/>
        <end position="111"/>
    </location>
</feature>
<accession>A0A843YPF7</accession>
<dbReference type="AlphaFoldDB" id="A0A843YPF7"/>
<dbReference type="RefSeq" id="WP_153217516.1">
    <property type="nucleotide sequence ID" value="NZ_WIBF01000016.1"/>
</dbReference>
<proteinExistence type="predicted"/>
<evidence type="ECO:0000313" key="3">
    <source>
        <dbReference type="Proteomes" id="UP000444174"/>
    </source>
</evidence>
<name>A0A843YPF7_9RHOB</name>